<dbReference type="Proteomes" id="UP001500002">
    <property type="component" value="Unassembled WGS sequence"/>
</dbReference>
<comment type="caution">
    <text evidence="1">The sequence shown here is derived from an EMBL/GenBank/DDBJ whole genome shotgun (WGS) entry which is preliminary data.</text>
</comment>
<dbReference type="CDD" id="cd00586">
    <property type="entry name" value="4HBT"/>
    <property type="match status" value="1"/>
</dbReference>
<dbReference type="EMBL" id="BAAANJ010000016">
    <property type="protein sequence ID" value="GAA1817875.1"/>
    <property type="molecule type" value="Genomic_DNA"/>
</dbReference>
<proteinExistence type="predicted"/>
<dbReference type="Pfam" id="PF13279">
    <property type="entry name" value="4HBT_2"/>
    <property type="match status" value="1"/>
</dbReference>
<dbReference type="Gene3D" id="3.10.129.10">
    <property type="entry name" value="Hotdog Thioesterase"/>
    <property type="match status" value="1"/>
</dbReference>
<evidence type="ECO:0008006" key="3">
    <source>
        <dbReference type="Google" id="ProtNLM"/>
    </source>
</evidence>
<evidence type="ECO:0000313" key="2">
    <source>
        <dbReference type="Proteomes" id="UP001500002"/>
    </source>
</evidence>
<name>A0ABN2MAV7_9MICO</name>
<keyword evidence="2" id="KW-1185">Reference proteome</keyword>
<reference evidence="1 2" key="1">
    <citation type="journal article" date="2019" name="Int. J. Syst. Evol. Microbiol.">
        <title>The Global Catalogue of Microorganisms (GCM) 10K type strain sequencing project: providing services to taxonomists for standard genome sequencing and annotation.</title>
        <authorList>
            <consortium name="The Broad Institute Genomics Platform"/>
            <consortium name="The Broad Institute Genome Sequencing Center for Infectious Disease"/>
            <person name="Wu L."/>
            <person name="Ma J."/>
        </authorList>
    </citation>
    <scope>NUCLEOTIDE SEQUENCE [LARGE SCALE GENOMIC DNA]</scope>
    <source>
        <strain evidence="1 2">JCM 14322</strain>
    </source>
</reference>
<gene>
    <name evidence="1" type="ORF">GCM10009749_29930</name>
</gene>
<accession>A0ABN2MAV7</accession>
<dbReference type="InterPro" id="IPR029069">
    <property type="entry name" value="HotDog_dom_sf"/>
</dbReference>
<protein>
    <recommendedName>
        <fullName evidence="3">Acyl-CoA thioesterase</fullName>
    </recommendedName>
</protein>
<organism evidence="1 2">
    <name type="scientific">Agromyces neolithicus</name>
    <dbReference type="NCBI Taxonomy" id="269420"/>
    <lineage>
        <taxon>Bacteria</taxon>
        <taxon>Bacillati</taxon>
        <taxon>Actinomycetota</taxon>
        <taxon>Actinomycetes</taxon>
        <taxon>Micrococcales</taxon>
        <taxon>Microbacteriaceae</taxon>
        <taxon>Agromyces</taxon>
    </lineage>
</organism>
<evidence type="ECO:0000313" key="1">
    <source>
        <dbReference type="EMBL" id="GAA1817875.1"/>
    </source>
</evidence>
<dbReference type="SUPFAM" id="SSF54637">
    <property type="entry name" value="Thioesterase/thiol ester dehydrase-isomerase"/>
    <property type="match status" value="1"/>
</dbReference>
<sequence>MLVVLGDVDAAGVLYFATVYRWHESTFTNWLAEHGIPLEQILSSGRGLPVRTSWADYPSAARLGDDVRVTRSIAELTETDFVFETTWRDAASGRVVATVSTKHVACERDAGSGLFWRTPIWESLRSALLALTNEG</sequence>